<accession>A0ABU0IQ06</accession>
<organism evidence="2 3">
    <name type="scientific">Caulobacter ginsengisoli</name>
    <dbReference type="NCBI Taxonomy" id="400775"/>
    <lineage>
        <taxon>Bacteria</taxon>
        <taxon>Pseudomonadati</taxon>
        <taxon>Pseudomonadota</taxon>
        <taxon>Alphaproteobacteria</taxon>
        <taxon>Caulobacterales</taxon>
        <taxon>Caulobacteraceae</taxon>
        <taxon>Caulobacter</taxon>
    </lineage>
</organism>
<keyword evidence="1" id="KW-1133">Transmembrane helix</keyword>
<dbReference type="PROSITE" id="PS51257">
    <property type="entry name" value="PROKAR_LIPOPROTEIN"/>
    <property type="match status" value="1"/>
</dbReference>
<feature type="transmembrane region" description="Helical" evidence="1">
    <location>
        <begin position="55"/>
        <end position="79"/>
    </location>
</feature>
<protein>
    <submittedName>
        <fullName evidence="2">Uncharacterized protein</fullName>
    </submittedName>
</protein>
<dbReference type="Proteomes" id="UP001228905">
    <property type="component" value="Unassembled WGS sequence"/>
</dbReference>
<evidence type="ECO:0000313" key="2">
    <source>
        <dbReference type="EMBL" id="MDQ0464096.1"/>
    </source>
</evidence>
<keyword evidence="1" id="KW-0812">Transmembrane</keyword>
<name>A0ABU0IQ06_9CAUL</name>
<gene>
    <name evidence="2" type="ORF">QO010_001867</name>
</gene>
<evidence type="ECO:0000256" key="1">
    <source>
        <dbReference type="SAM" id="Phobius"/>
    </source>
</evidence>
<keyword evidence="3" id="KW-1185">Reference proteome</keyword>
<reference evidence="2 3" key="1">
    <citation type="submission" date="2023-07" db="EMBL/GenBank/DDBJ databases">
        <title>Genomic Encyclopedia of Type Strains, Phase IV (KMG-IV): sequencing the most valuable type-strain genomes for metagenomic binning, comparative biology and taxonomic classification.</title>
        <authorList>
            <person name="Goeker M."/>
        </authorList>
    </citation>
    <scope>NUCLEOTIDE SEQUENCE [LARGE SCALE GENOMIC DNA]</scope>
    <source>
        <strain evidence="2 3">DSM 18695</strain>
    </source>
</reference>
<keyword evidence="1" id="KW-0472">Membrane</keyword>
<feature type="transmembrane region" description="Helical" evidence="1">
    <location>
        <begin position="15"/>
        <end position="43"/>
    </location>
</feature>
<evidence type="ECO:0000313" key="3">
    <source>
        <dbReference type="Proteomes" id="UP001228905"/>
    </source>
</evidence>
<dbReference type="RefSeq" id="WP_307348491.1">
    <property type="nucleotide sequence ID" value="NZ_JAUSVS010000002.1"/>
</dbReference>
<proteinExistence type="predicted"/>
<comment type="caution">
    <text evidence="2">The sequence shown here is derived from an EMBL/GenBank/DDBJ whole genome shotgun (WGS) entry which is preliminary data.</text>
</comment>
<sequence length="89" mass="9052">MNDVANKHIDPLRRLAGWIVVAIGVLWLLLSGACTALALAYALPDALGHATAGELAGLLATILIPGGIGIAIGWGIYAVGRAIAGRRKG</sequence>
<dbReference type="EMBL" id="JAUSVS010000002">
    <property type="protein sequence ID" value="MDQ0464096.1"/>
    <property type="molecule type" value="Genomic_DNA"/>
</dbReference>